<reference evidence="9" key="1">
    <citation type="submission" date="2014-01" db="EMBL/GenBank/DDBJ databases">
        <authorList>
            <person name="Aslett M."/>
        </authorList>
    </citation>
    <scope>NUCLEOTIDE SEQUENCE</scope>
</reference>
<comment type="subcellular location">
    <subcellularLocation>
        <location evidence="1">Membrane</location>
        <topology evidence="1">Multi-pass membrane protein</topology>
    </subcellularLocation>
</comment>
<dbReference type="Pfam" id="PF07690">
    <property type="entry name" value="MFS_1"/>
    <property type="match status" value="1"/>
</dbReference>
<dbReference type="STRING" id="36087.A0A077ZHX0"/>
<dbReference type="CDD" id="cd17318">
    <property type="entry name" value="MFS_SLC17"/>
    <property type="match status" value="1"/>
</dbReference>
<dbReference type="SUPFAM" id="SSF103473">
    <property type="entry name" value="MFS general substrate transporter"/>
    <property type="match status" value="1"/>
</dbReference>
<evidence type="ECO:0000259" key="8">
    <source>
        <dbReference type="PROSITE" id="PS50850"/>
    </source>
</evidence>
<dbReference type="FunFam" id="1.20.1250.20:FF:000003">
    <property type="entry name" value="Solute carrier family 17 member 3"/>
    <property type="match status" value="1"/>
</dbReference>
<dbReference type="InterPro" id="IPR036259">
    <property type="entry name" value="MFS_trans_sf"/>
</dbReference>
<dbReference type="FunFam" id="1.20.1250.20:FF:000423">
    <property type="entry name" value="Putative inorganic phosphate cotransporter-like Protein"/>
    <property type="match status" value="1"/>
</dbReference>
<name>A0A077ZHX0_TRITR</name>
<evidence type="ECO:0000256" key="3">
    <source>
        <dbReference type="ARBA" id="ARBA00022692"/>
    </source>
</evidence>
<evidence type="ECO:0000256" key="7">
    <source>
        <dbReference type="SAM" id="Phobius"/>
    </source>
</evidence>
<evidence type="ECO:0000256" key="2">
    <source>
        <dbReference type="ARBA" id="ARBA00022448"/>
    </source>
</evidence>
<dbReference type="OrthoDB" id="2985014at2759"/>
<dbReference type="InterPro" id="IPR050382">
    <property type="entry name" value="MFS_Na/Anion_cotransporter"/>
</dbReference>
<keyword evidence="3 7" id="KW-0812">Transmembrane</keyword>
<sequence>MSEVLSDGKKNCDFEYEAKYFDVVNLQVRQLEGFAMPKELEISEKQNGMLDAEYGFGWRHIIAFLGTFGFMTNYLIIFNLSVTIVSMVNNTALEDQSWERLEKIRNETLPFSPSLCAAPNQTTVDKDGPFLWSRTQMGIVLGSFYYGYIWTQMPGGLLSAKFGGKWIFGLGTFLAGVLTFFVPLAAAAGVEYLIAIRVLQGLSEAIFIISKAKDKYYLQQFRAILAQWVPPHERTKIPTLTISGCSFGIVIAFITSGLLADSNFLGGWPSVFYVCGLISCIWFAVWVIFVSSNPAGHRFIRDAEKDYIAKCLSRDLKSRNQDGKVPGMMDLPWKAIITSTAVWAVFISHFTFNWCNYTLLTSLPTYFNTVLGLNLRANGLLSAIPYVAQTVVQIVVGPVADTLRSKCGLKTELVRKLLDCSAHFFPGICIIAVGHIGCDTTAAIALLSTAVGLTGLTGGGFFVNLFDISPQYAGVIFGMSNTLATIPGIAGPYLTQTLIRDEPTVASWQIVFYIAASLYFFSTIFYMIFAKASIQWWADPQYEKKKKSTSAKERF</sequence>
<dbReference type="PANTHER" id="PTHR11662">
    <property type="entry name" value="SOLUTE CARRIER FAMILY 17"/>
    <property type="match status" value="1"/>
</dbReference>
<reference evidence="9" key="2">
    <citation type="submission" date="2014-03" db="EMBL/GenBank/DDBJ databases">
        <title>The whipworm genome and dual-species transcriptomics of an intimate host-pathogen interaction.</title>
        <authorList>
            <person name="Foth B.J."/>
            <person name="Tsai I.J."/>
            <person name="Reid A.J."/>
            <person name="Bancroft A.J."/>
            <person name="Nichol S."/>
            <person name="Tracey A."/>
            <person name="Holroyd N."/>
            <person name="Cotton J.A."/>
            <person name="Stanley E.J."/>
            <person name="Zarowiecki M."/>
            <person name="Liu J.Z."/>
            <person name="Huckvale T."/>
            <person name="Cooper P.J."/>
            <person name="Grencis R.K."/>
            <person name="Berriman M."/>
        </authorList>
    </citation>
    <scope>NUCLEOTIDE SEQUENCE [LARGE SCALE GENOMIC DNA]</scope>
</reference>
<dbReference type="GO" id="GO:0016020">
    <property type="term" value="C:membrane"/>
    <property type="evidence" value="ECO:0007669"/>
    <property type="project" value="UniProtKB-SubCell"/>
</dbReference>
<protein>
    <submittedName>
        <fullName evidence="9">Sialin</fullName>
    </submittedName>
</protein>
<dbReference type="InterPro" id="IPR020846">
    <property type="entry name" value="MFS_dom"/>
</dbReference>
<gene>
    <name evidence="9" type="ORF">TTRE_0000650001</name>
</gene>
<evidence type="ECO:0000313" key="9">
    <source>
        <dbReference type="EMBL" id="CDW58195.1"/>
    </source>
</evidence>
<feature type="transmembrane region" description="Helical" evidence="7">
    <location>
        <begin position="271"/>
        <end position="291"/>
    </location>
</feature>
<dbReference type="Gene3D" id="1.20.1250.20">
    <property type="entry name" value="MFS general substrate transporter like domains"/>
    <property type="match status" value="2"/>
</dbReference>
<keyword evidence="2" id="KW-0813">Transport</keyword>
<feature type="domain" description="Major facilitator superfamily (MFS) profile" evidence="8">
    <location>
        <begin position="59"/>
        <end position="534"/>
    </location>
</feature>
<keyword evidence="4" id="KW-0769">Symport</keyword>
<feature type="transmembrane region" description="Helical" evidence="7">
    <location>
        <begin position="166"/>
        <end position="186"/>
    </location>
</feature>
<dbReference type="PANTHER" id="PTHR11662:SF399">
    <property type="entry name" value="FI19708P1-RELATED"/>
    <property type="match status" value="1"/>
</dbReference>
<dbReference type="PROSITE" id="PS50850">
    <property type="entry name" value="MFS"/>
    <property type="match status" value="1"/>
</dbReference>
<dbReference type="AlphaFoldDB" id="A0A077ZHX0"/>
<feature type="transmembrane region" description="Helical" evidence="7">
    <location>
        <begin position="240"/>
        <end position="259"/>
    </location>
</feature>
<dbReference type="InterPro" id="IPR011701">
    <property type="entry name" value="MFS"/>
</dbReference>
<keyword evidence="6 7" id="KW-0472">Membrane</keyword>
<keyword evidence="10" id="KW-1185">Reference proteome</keyword>
<evidence type="ECO:0000256" key="6">
    <source>
        <dbReference type="ARBA" id="ARBA00023136"/>
    </source>
</evidence>
<feature type="transmembrane region" description="Helical" evidence="7">
    <location>
        <begin position="379"/>
        <end position="396"/>
    </location>
</feature>
<evidence type="ECO:0000256" key="5">
    <source>
        <dbReference type="ARBA" id="ARBA00022989"/>
    </source>
</evidence>
<dbReference type="Proteomes" id="UP000030665">
    <property type="component" value="Unassembled WGS sequence"/>
</dbReference>
<feature type="transmembrane region" description="Helical" evidence="7">
    <location>
        <begin position="442"/>
        <end position="465"/>
    </location>
</feature>
<dbReference type="EMBL" id="HG806284">
    <property type="protein sequence ID" value="CDW58195.1"/>
    <property type="molecule type" value="Genomic_DNA"/>
</dbReference>
<feature type="transmembrane region" description="Helical" evidence="7">
    <location>
        <begin position="472"/>
        <end position="490"/>
    </location>
</feature>
<keyword evidence="5 7" id="KW-1133">Transmembrane helix</keyword>
<feature type="transmembrane region" description="Helical" evidence="7">
    <location>
        <begin position="57"/>
        <end position="77"/>
    </location>
</feature>
<proteinExistence type="predicted"/>
<evidence type="ECO:0000256" key="4">
    <source>
        <dbReference type="ARBA" id="ARBA00022847"/>
    </source>
</evidence>
<feature type="transmembrane region" description="Helical" evidence="7">
    <location>
        <begin position="335"/>
        <end position="359"/>
    </location>
</feature>
<evidence type="ECO:0000313" key="10">
    <source>
        <dbReference type="Proteomes" id="UP000030665"/>
    </source>
</evidence>
<accession>A0A077ZHX0</accession>
<feature type="transmembrane region" description="Helical" evidence="7">
    <location>
        <begin position="510"/>
        <end position="529"/>
    </location>
</feature>
<dbReference type="GO" id="GO:0015293">
    <property type="term" value="F:symporter activity"/>
    <property type="evidence" value="ECO:0007669"/>
    <property type="project" value="UniProtKB-KW"/>
</dbReference>
<evidence type="ECO:0000256" key="1">
    <source>
        <dbReference type="ARBA" id="ARBA00004141"/>
    </source>
</evidence>
<organism evidence="9 10">
    <name type="scientific">Trichuris trichiura</name>
    <name type="common">Whipworm</name>
    <name type="synonym">Trichocephalus trichiurus</name>
    <dbReference type="NCBI Taxonomy" id="36087"/>
    <lineage>
        <taxon>Eukaryota</taxon>
        <taxon>Metazoa</taxon>
        <taxon>Ecdysozoa</taxon>
        <taxon>Nematoda</taxon>
        <taxon>Enoplea</taxon>
        <taxon>Dorylaimia</taxon>
        <taxon>Trichinellida</taxon>
        <taxon>Trichuridae</taxon>
        <taxon>Trichuris</taxon>
    </lineage>
</organism>
<dbReference type="GO" id="GO:0006820">
    <property type="term" value="P:monoatomic anion transport"/>
    <property type="evidence" value="ECO:0007669"/>
    <property type="project" value="TreeGrafter"/>
</dbReference>